<dbReference type="Pfam" id="PF01979">
    <property type="entry name" value="Amidohydro_1"/>
    <property type="match status" value="1"/>
</dbReference>
<evidence type="ECO:0000256" key="2">
    <source>
        <dbReference type="ARBA" id="ARBA00022801"/>
    </source>
</evidence>
<feature type="region of interest" description="Disordered" evidence="3">
    <location>
        <begin position="75"/>
        <end position="128"/>
    </location>
</feature>
<dbReference type="EMBL" id="JAWNGA010000003">
    <property type="protein sequence ID" value="MDY5132671.1"/>
    <property type="molecule type" value="Genomic_DNA"/>
</dbReference>
<evidence type="ECO:0000256" key="3">
    <source>
        <dbReference type="SAM" id="MobiDB-lite"/>
    </source>
</evidence>
<feature type="domain" description="Amidohydrolase-related" evidence="4">
    <location>
        <begin position="138"/>
        <end position="366"/>
    </location>
</feature>
<dbReference type="Gene3D" id="3.20.20.140">
    <property type="entry name" value="Metal-dependent hydrolases"/>
    <property type="match status" value="1"/>
</dbReference>
<protein>
    <submittedName>
        <fullName evidence="5">Amidohydrolase family protein</fullName>
    </submittedName>
</protein>
<comment type="caution">
    <text evidence="5">The sequence shown here is derived from an EMBL/GenBank/DDBJ whole genome shotgun (WGS) entry which is preliminary data.</text>
</comment>
<feature type="compositionally biased region" description="Polar residues" evidence="3">
    <location>
        <begin position="81"/>
        <end position="90"/>
    </location>
</feature>
<name>A0ABU5G9C0_9ACTO</name>
<gene>
    <name evidence="5" type="ORF">R6G86_02780</name>
</gene>
<dbReference type="InterPro" id="IPR032466">
    <property type="entry name" value="Metal_Hydrolase"/>
</dbReference>
<evidence type="ECO:0000259" key="4">
    <source>
        <dbReference type="Pfam" id="PF01979"/>
    </source>
</evidence>
<dbReference type="Proteomes" id="UP001275049">
    <property type="component" value="Unassembled WGS sequence"/>
</dbReference>
<accession>A0ABU5G9C0</accession>
<evidence type="ECO:0000256" key="1">
    <source>
        <dbReference type="ARBA" id="ARBA00010716"/>
    </source>
</evidence>
<dbReference type="PANTHER" id="PTHR11113">
    <property type="entry name" value="N-ACETYLGLUCOSAMINE-6-PHOSPHATE DEACETYLASE"/>
    <property type="match status" value="1"/>
</dbReference>
<comment type="similarity">
    <text evidence="1">Belongs to the metallo-dependent hydrolases superfamily. NagA family.</text>
</comment>
<organism evidence="5 6">
    <name type="scientific">Actinotignum urinale</name>
    <dbReference type="NCBI Taxonomy" id="190146"/>
    <lineage>
        <taxon>Bacteria</taxon>
        <taxon>Bacillati</taxon>
        <taxon>Actinomycetota</taxon>
        <taxon>Actinomycetes</taxon>
        <taxon>Actinomycetales</taxon>
        <taxon>Actinomycetaceae</taxon>
        <taxon>Actinotignum</taxon>
    </lineage>
</organism>
<reference evidence="5 6" key="1">
    <citation type="submission" date="2023-10" db="EMBL/GenBank/DDBJ databases">
        <title>Whole Genome based description of the genera Actinobaculum and Actinotignum reveals a complex phylogenetic relationship within the species included in the genus Actinotignum.</title>
        <authorList>
            <person name="Jensen C.S."/>
            <person name="Dargis R."/>
            <person name="Kemp M."/>
            <person name="Christensen J.J."/>
        </authorList>
    </citation>
    <scope>NUCLEOTIDE SEQUENCE [LARGE SCALE GENOMIC DNA]</scope>
    <source>
        <strain evidence="5 6">SLA_B974</strain>
    </source>
</reference>
<keyword evidence="6" id="KW-1185">Reference proteome</keyword>
<dbReference type="PANTHER" id="PTHR11113:SF14">
    <property type="entry name" value="N-ACETYLGLUCOSAMINE-6-PHOSPHATE DEACETYLASE"/>
    <property type="match status" value="1"/>
</dbReference>
<evidence type="ECO:0000313" key="6">
    <source>
        <dbReference type="Proteomes" id="UP001275049"/>
    </source>
</evidence>
<dbReference type="InterPro" id="IPR006680">
    <property type="entry name" value="Amidohydro-rel"/>
</dbReference>
<sequence>MRIANVVVANVVVANVVVANVVVANVRVALSEFIGVDMFYLGKVYNGYGALVGGGLELDGDGKLVRVLTAREAENVRRSHSSGARESSVATDERAAVVEQKPVEQTLAPKQAPATGNPPETVPNAPEYAPPFVDGALITPGFVDIHCHGGGGFAFPDNFKPEEIETAISTHQRGGTTAMLASLVSLADPLPQIEALRPFCERGELAGLHFEGPYISQQKCGAQNPAVIRPVDVDELRSWLDACKGWMKTMTVAPEAQGAREAADLLLEYGAKPSWGHSNATGEEARAELDYVVEAHARTPRFPKGDVPQTVTHLFNAMPSIQHRAPGPIREFIQAGRREEIACEVIADGHHVHPDLVEDVIDYLDKNDAMGGIPHAFFVTDSLAAAGMPPGKYTLGGLAVEVRNGVCYLEGTTTISGGATVLADHFRLFARRGNLHIATLVRACVSGPVHAGSLEGLPGVTLEFEPGVAPNFIVFDEDFTTKHVVREGKDLT</sequence>
<dbReference type="RefSeq" id="WP_320755022.1">
    <property type="nucleotide sequence ID" value="NZ_JAWNGA010000003.1"/>
</dbReference>
<keyword evidence="2" id="KW-0378">Hydrolase</keyword>
<proteinExistence type="inferred from homology"/>
<evidence type="ECO:0000313" key="5">
    <source>
        <dbReference type="EMBL" id="MDY5132671.1"/>
    </source>
</evidence>
<dbReference type="SUPFAM" id="SSF51556">
    <property type="entry name" value="Metallo-dependent hydrolases"/>
    <property type="match status" value="1"/>
</dbReference>